<dbReference type="Proteomes" id="UP000507222">
    <property type="component" value="Unassembled WGS sequence"/>
</dbReference>
<organism evidence="4 5">
    <name type="scientific">Prunus armeniaca</name>
    <name type="common">Apricot</name>
    <name type="synonym">Armeniaca vulgaris</name>
    <dbReference type="NCBI Taxonomy" id="36596"/>
    <lineage>
        <taxon>Eukaryota</taxon>
        <taxon>Viridiplantae</taxon>
        <taxon>Streptophyta</taxon>
        <taxon>Embryophyta</taxon>
        <taxon>Tracheophyta</taxon>
        <taxon>Spermatophyta</taxon>
        <taxon>Magnoliopsida</taxon>
        <taxon>eudicotyledons</taxon>
        <taxon>Gunneridae</taxon>
        <taxon>Pentapetalae</taxon>
        <taxon>rosids</taxon>
        <taxon>fabids</taxon>
        <taxon>Rosales</taxon>
        <taxon>Rosaceae</taxon>
        <taxon>Amygdaloideae</taxon>
        <taxon>Amygdaleae</taxon>
        <taxon>Prunus</taxon>
    </lineage>
</organism>
<dbReference type="AlphaFoldDB" id="A0A6J5U6S6"/>
<evidence type="ECO:0000313" key="4">
    <source>
        <dbReference type="EMBL" id="CAB4272076.1"/>
    </source>
</evidence>
<dbReference type="EMBL" id="CAEKDK010000003">
    <property type="protein sequence ID" value="CAB4272076.1"/>
    <property type="molecule type" value="Genomic_DNA"/>
</dbReference>
<dbReference type="InterPro" id="IPR001611">
    <property type="entry name" value="Leu-rich_rpt"/>
</dbReference>
<gene>
    <name evidence="4" type="ORF">CURHAP_LOCUS18586</name>
</gene>
<dbReference type="Pfam" id="PF13855">
    <property type="entry name" value="LRR_8"/>
    <property type="match status" value="1"/>
</dbReference>
<dbReference type="PANTHER" id="PTHR47481:SF34">
    <property type="entry name" value="CCHC-TYPE DOMAIN-CONTAINING PROTEIN"/>
    <property type="match status" value="1"/>
</dbReference>
<evidence type="ECO:0000256" key="2">
    <source>
        <dbReference type="ARBA" id="ARBA00022737"/>
    </source>
</evidence>
<dbReference type="SUPFAM" id="SSF52058">
    <property type="entry name" value="L domain-like"/>
    <property type="match status" value="1"/>
</dbReference>
<sequence>MAEPLKEIECFLDLVPVQLTRTNYFLWKPLFIRTLKAYDLDLFNIMEGVEQCPPQFATNEERDENPAYTDWIMKDQTCMAVITTTLSKSVLPYTLGCTSSRALWLNLEIRFTTAAKSHCLRLKARMQSLKKGWMQSMEKYLNLAEEIANELAAGGYPLEDCDYVGHVLRGLPSHYDDFVAWMRAGGNIAVTREELHGLLLQESRRRIQLDFIVQPLLIVCITVIIALIRQPNCPHRLLDYVIVTSLQVKQPLLTKAACINCPLAFKVNACLMRQCGLVDSGLKCINCPLAFKVNAYLMHECGLAKWKRSLTSAAALPLLPVTKGIMKLSCPSLAFKVSSRQPLNWSASVNCCSWEGISCGQDDGHQRVVGPWLPGRGLTGLLPSDLLSSLSNLQVLDLSSNNFSGNIPDQISNLTNLEKLNLSHNHLSGESLVLSRVCFCSLLSVWHTMIFRALYVPSGGQFRNFIFSSFEGIPRLRGPPTTHLSCPHLELPAPERS</sequence>
<dbReference type="PRINTS" id="PR00019">
    <property type="entry name" value="LEURICHRPT"/>
</dbReference>
<dbReference type="Pfam" id="PF08263">
    <property type="entry name" value="LRRNT_2"/>
    <property type="match status" value="1"/>
</dbReference>
<dbReference type="Pfam" id="PF14223">
    <property type="entry name" value="Retrotran_gag_2"/>
    <property type="match status" value="1"/>
</dbReference>
<dbReference type="InterPro" id="IPR013210">
    <property type="entry name" value="LRR_N_plant-typ"/>
</dbReference>
<keyword evidence="2" id="KW-0677">Repeat</keyword>
<name>A0A6J5U6S6_PRUAR</name>
<feature type="domain" description="Leucine-rich repeat-containing N-terminal plant-type" evidence="3">
    <location>
        <begin position="339"/>
        <end position="359"/>
    </location>
</feature>
<evidence type="ECO:0000313" key="5">
    <source>
        <dbReference type="Proteomes" id="UP000507222"/>
    </source>
</evidence>
<dbReference type="PROSITE" id="PS51450">
    <property type="entry name" value="LRR"/>
    <property type="match status" value="1"/>
</dbReference>
<accession>A0A6J5U6S6</accession>
<evidence type="ECO:0000259" key="3">
    <source>
        <dbReference type="Pfam" id="PF08263"/>
    </source>
</evidence>
<reference evidence="4 5" key="1">
    <citation type="submission" date="2020-05" db="EMBL/GenBank/DDBJ databases">
        <authorList>
            <person name="Campoy J."/>
            <person name="Schneeberger K."/>
            <person name="Spophaly S."/>
        </authorList>
    </citation>
    <scope>NUCLEOTIDE SEQUENCE [LARGE SCALE GENOMIC DNA]</scope>
    <source>
        <strain evidence="4">PruArmRojPasFocal</strain>
    </source>
</reference>
<dbReference type="PANTHER" id="PTHR47481">
    <property type="match status" value="1"/>
</dbReference>
<dbReference type="Gene3D" id="3.80.10.10">
    <property type="entry name" value="Ribonuclease Inhibitor"/>
    <property type="match status" value="1"/>
</dbReference>
<proteinExistence type="predicted"/>
<protein>
    <recommendedName>
        <fullName evidence="3">Leucine-rich repeat-containing N-terminal plant-type domain-containing protein</fullName>
    </recommendedName>
</protein>
<dbReference type="InterPro" id="IPR032675">
    <property type="entry name" value="LRR_dom_sf"/>
</dbReference>
<keyword evidence="1" id="KW-0433">Leucine-rich repeat</keyword>
<evidence type="ECO:0000256" key="1">
    <source>
        <dbReference type="ARBA" id="ARBA00022614"/>
    </source>
</evidence>